<evidence type="ECO:0000256" key="9">
    <source>
        <dbReference type="ARBA" id="ARBA00022833"/>
    </source>
</evidence>
<feature type="compositionally biased region" description="Polar residues" evidence="15">
    <location>
        <begin position="624"/>
        <end position="635"/>
    </location>
</feature>
<gene>
    <name evidence="17" type="ORF">SNE40_010913</name>
</gene>
<feature type="compositionally biased region" description="Polar residues" evidence="15">
    <location>
        <begin position="539"/>
        <end position="552"/>
    </location>
</feature>
<dbReference type="GO" id="GO:0000978">
    <property type="term" value="F:RNA polymerase II cis-regulatory region sequence-specific DNA binding"/>
    <property type="evidence" value="ECO:0007669"/>
    <property type="project" value="TreeGrafter"/>
</dbReference>
<keyword evidence="11" id="KW-0805">Transcription regulation</keyword>
<dbReference type="PANTHER" id="PTHR45993:SF6">
    <property type="entry name" value="C2H2-TYPE DOMAIN-CONTAINING PROTEIN"/>
    <property type="match status" value="1"/>
</dbReference>
<evidence type="ECO:0000256" key="13">
    <source>
        <dbReference type="ARBA" id="ARBA00023242"/>
    </source>
</evidence>
<evidence type="ECO:0000256" key="11">
    <source>
        <dbReference type="ARBA" id="ARBA00023015"/>
    </source>
</evidence>
<evidence type="ECO:0000256" key="1">
    <source>
        <dbReference type="ARBA" id="ARBA00004123"/>
    </source>
</evidence>
<keyword evidence="13" id="KW-0539">Nucleus</keyword>
<feature type="compositionally biased region" description="Polar residues" evidence="15">
    <location>
        <begin position="724"/>
        <end position="733"/>
    </location>
</feature>
<dbReference type="GO" id="GO:0003700">
    <property type="term" value="F:DNA-binding transcription factor activity"/>
    <property type="evidence" value="ECO:0007669"/>
    <property type="project" value="TreeGrafter"/>
</dbReference>
<dbReference type="PROSITE" id="PS00028">
    <property type="entry name" value="ZINC_FINGER_C2H2_1"/>
    <property type="match status" value="5"/>
</dbReference>
<feature type="compositionally biased region" description="Basic and acidic residues" evidence="15">
    <location>
        <begin position="316"/>
        <end position="330"/>
    </location>
</feature>
<dbReference type="FunFam" id="3.30.160.60:FF:000046">
    <property type="entry name" value="Putative B-cell lymphoma/leukemia 11A"/>
    <property type="match status" value="1"/>
</dbReference>
<keyword evidence="8 14" id="KW-0863">Zinc-finger</keyword>
<evidence type="ECO:0000256" key="15">
    <source>
        <dbReference type="SAM" id="MobiDB-lite"/>
    </source>
</evidence>
<evidence type="ECO:0000256" key="8">
    <source>
        <dbReference type="ARBA" id="ARBA00022771"/>
    </source>
</evidence>
<evidence type="ECO:0000256" key="12">
    <source>
        <dbReference type="ARBA" id="ARBA00023163"/>
    </source>
</evidence>
<keyword evidence="9" id="KW-0862">Zinc</keyword>
<dbReference type="EMBL" id="JAZGQO010000007">
    <property type="protein sequence ID" value="KAK6183429.1"/>
    <property type="molecule type" value="Genomic_DNA"/>
</dbReference>
<dbReference type="InterPro" id="IPR013087">
    <property type="entry name" value="Znf_C2H2_type"/>
</dbReference>
<protein>
    <recommendedName>
        <fullName evidence="16">C2H2-type domain-containing protein</fullName>
    </recommendedName>
</protein>
<evidence type="ECO:0000256" key="2">
    <source>
        <dbReference type="ARBA" id="ARBA00022481"/>
    </source>
</evidence>
<accession>A0AAN8JVZ0</accession>
<evidence type="ECO:0000256" key="5">
    <source>
        <dbReference type="ARBA" id="ARBA00022553"/>
    </source>
</evidence>
<dbReference type="FunFam" id="3.30.160.60:FF:000106">
    <property type="entry name" value="B-cell lymphoma/leukemia 11A isoform X2"/>
    <property type="match status" value="1"/>
</dbReference>
<feature type="domain" description="C2H2-type" evidence="16">
    <location>
        <begin position="743"/>
        <end position="770"/>
    </location>
</feature>
<dbReference type="Gene3D" id="3.30.160.60">
    <property type="entry name" value="Classic Zinc Finger"/>
    <property type="match status" value="4"/>
</dbReference>
<evidence type="ECO:0000256" key="3">
    <source>
        <dbReference type="ARBA" id="ARBA00022491"/>
    </source>
</evidence>
<dbReference type="PROSITE" id="PS50157">
    <property type="entry name" value="ZINC_FINGER_C2H2_2"/>
    <property type="match status" value="5"/>
</dbReference>
<name>A0AAN8JVZ0_PATCE</name>
<proteinExistence type="predicted"/>
<organism evidence="17 18">
    <name type="scientific">Patella caerulea</name>
    <name type="common">Rayed Mediterranean limpet</name>
    <dbReference type="NCBI Taxonomy" id="87958"/>
    <lineage>
        <taxon>Eukaryota</taxon>
        <taxon>Metazoa</taxon>
        <taxon>Spiralia</taxon>
        <taxon>Lophotrochozoa</taxon>
        <taxon>Mollusca</taxon>
        <taxon>Gastropoda</taxon>
        <taxon>Patellogastropoda</taxon>
        <taxon>Patelloidea</taxon>
        <taxon>Patellidae</taxon>
        <taxon>Patella</taxon>
    </lineage>
</organism>
<comment type="caution">
    <text evidence="17">The sequence shown here is derived from an EMBL/GenBank/DDBJ whole genome shotgun (WGS) entry which is preliminary data.</text>
</comment>
<feature type="region of interest" description="Disordered" evidence="15">
    <location>
        <begin position="290"/>
        <end position="362"/>
    </location>
</feature>
<dbReference type="Pfam" id="PF25491">
    <property type="entry name" value="CCHC_BCL-11A"/>
    <property type="match status" value="1"/>
</dbReference>
<feature type="region of interest" description="Disordered" evidence="15">
    <location>
        <begin position="712"/>
        <end position="736"/>
    </location>
</feature>
<dbReference type="InterPro" id="IPR036236">
    <property type="entry name" value="Znf_C2H2_sf"/>
</dbReference>
<keyword evidence="4" id="KW-1017">Isopeptide bond</keyword>
<feature type="compositionally biased region" description="Basic and acidic residues" evidence="15">
    <location>
        <begin position="507"/>
        <end position="536"/>
    </location>
</feature>
<dbReference type="GO" id="GO:0008270">
    <property type="term" value="F:zinc ion binding"/>
    <property type="evidence" value="ECO:0007669"/>
    <property type="project" value="UniProtKB-KW"/>
</dbReference>
<evidence type="ECO:0000259" key="16">
    <source>
        <dbReference type="PROSITE" id="PS50157"/>
    </source>
</evidence>
<dbReference type="Pfam" id="PF00096">
    <property type="entry name" value="zf-C2H2"/>
    <property type="match status" value="5"/>
</dbReference>
<dbReference type="InterPro" id="IPR057448">
    <property type="entry name" value="BCL-11A_Znf_CCHC"/>
</dbReference>
<feature type="region of interest" description="Disordered" evidence="15">
    <location>
        <begin position="577"/>
        <end position="660"/>
    </location>
</feature>
<keyword evidence="2" id="KW-0488">Methylation</keyword>
<feature type="domain" description="C2H2-type" evidence="16">
    <location>
        <begin position="801"/>
        <end position="830"/>
    </location>
</feature>
<reference evidence="17 18" key="1">
    <citation type="submission" date="2024-01" db="EMBL/GenBank/DDBJ databases">
        <title>The genome of the rayed Mediterranean limpet Patella caerulea (Linnaeus, 1758).</title>
        <authorList>
            <person name="Anh-Thu Weber A."/>
            <person name="Halstead-Nussloch G."/>
        </authorList>
    </citation>
    <scope>NUCLEOTIDE SEQUENCE [LARGE SCALE GENOMIC DNA]</scope>
    <source>
        <strain evidence="17">AATW-2023a</strain>
        <tissue evidence="17">Whole specimen</tissue>
    </source>
</reference>
<keyword evidence="5" id="KW-0597">Phosphoprotein</keyword>
<feature type="domain" description="C2H2-type" evidence="16">
    <location>
        <begin position="395"/>
        <end position="422"/>
    </location>
</feature>
<feature type="region of interest" description="Disordered" evidence="15">
    <location>
        <begin position="84"/>
        <end position="107"/>
    </location>
</feature>
<feature type="compositionally biased region" description="Pro residues" evidence="15">
    <location>
        <begin position="297"/>
        <end position="310"/>
    </location>
</feature>
<dbReference type="Proteomes" id="UP001347796">
    <property type="component" value="Unassembled WGS sequence"/>
</dbReference>
<feature type="compositionally biased region" description="Basic and acidic residues" evidence="15">
    <location>
        <begin position="577"/>
        <end position="602"/>
    </location>
</feature>
<keyword evidence="18" id="KW-1185">Reference proteome</keyword>
<dbReference type="AlphaFoldDB" id="A0AAN8JVZ0"/>
<dbReference type="FunFam" id="3.30.160.60:FF:001175">
    <property type="entry name" value="Zinc finger, C2H2 type"/>
    <property type="match status" value="1"/>
</dbReference>
<dbReference type="InterPro" id="IPR051497">
    <property type="entry name" value="Dev/Hematopoietic_TF"/>
</dbReference>
<keyword evidence="10" id="KW-0832">Ubl conjugation</keyword>
<evidence type="ECO:0000313" key="18">
    <source>
        <dbReference type="Proteomes" id="UP001347796"/>
    </source>
</evidence>
<feature type="compositionally biased region" description="Basic and acidic residues" evidence="15">
    <location>
        <begin position="647"/>
        <end position="660"/>
    </location>
</feature>
<feature type="region of interest" description="Disordered" evidence="15">
    <location>
        <begin position="419"/>
        <end position="556"/>
    </location>
</feature>
<dbReference type="SUPFAM" id="SSF57667">
    <property type="entry name" value="beta-beta-alpha zinc fingers"/>
    <property type="match status" value="3"/>
</dbReference>
<sequence length="847" mass="95934">MSRRKQGRPQQRKTIDSLEEDKDLLVCGDCQTTFPLHDILKFIRHKVHRCNKENIDALDDAEFDDEGTEPEMLLARIASKQQSISAPINRKESLDTPSPLPSKPTPKEINALEEENMEDDEKTEENFKERIPLKPKQVDAETNTSLTEPSKVVCETCKAPFHSAWSLVQHAQKEHGIKIYTTPSPEISTPSPRLNLEHRTPPSSGPESPFPHPPHMFPPFRMPMERPNPHGALSPFNRPPGLDFLDVNPDPFQLRHRMMMHHNPFATTSPFDRSRAISLEDFYSKRLQQLASTTGSPPRPNQTPPRPPYSPSAAPRDPRDFRDTSREPRENIPPPPPPPHHHHQQPPVSSSQEIASESGSNLSPRLKSCEFCGKSFRFPSNLIVHRRSHTGEKPFKCPLCPHACTQQSKLKRHMKTHLNNKSPMSATSHGSNPSTCSDGSVASTSSTPDNNRIILNKLGEAGYEFDDDDEEDEDELEEEEDEMEEEMEENEIEDEISLDMKYNMKNGEAHETEIKKFENKPVDPELNGDHERDVKTPRSRSSTGTPEKTSLLSEVMVHSGLNNIQTYSDAFQQALKENRDHQDKNKDSSDKEKDKEVEKMDRSPTGSVESRSKENIKVEEHRSPITQLPHSNHGNHGNPLYGSPDYKSVKREPNEPHHNSMDATIYSRFWFPGGPLRDFYPSFAPSFGVNHDFRREPHVNGFGLAAPQDSALKSVGLPKPGPSIPNTSSNGPSPISRKNCRNDTCEYCGKIFRNCSNLTVHRRSHTGEKPYKCELCNYACAQSSKLTRHKRTHGRMGKDVYNCKFCQMPFSVASTLEKHMRKCVDNRQARFLHEADTDTNSTTASNH</sequence>
<feature type="domain" description="C2H2-type" evidence="16">
    <location>
        <begin position="367"/>
        <end position="394"/>
    </location>
</feature>
<feature type="compositionally biased region" description="Basic and acidic residues" evidence="15">
    <location>
        <begin position="610"/>
        <end position="623"/>
    </location>
</feature>
<comment type="subcellular location">
    <subcellularLocation>
        <location evidence="1">Nucleus</location>
    </subcellularLocation>
</comment>
<dbReference type="SMART" id="SM00355">
    <property type="entry name" value="ZnF_C2H2"/>
    <property type="match status" value="6"/>
</dbReference>
<dbReference type="PANTHER" id="PTHR45993">
    <property type="entry name" value="B-CELL LYMPHOMA/LEUKEMIA 11"/>
    <property type="match status" value="1"/>
</dbReference>
<keyword evidence="3" id="KW-0678">Repressor</keyword>
<keyword evidence="7" id="KW-0677">Repeat</keyword>
<feature type="compositionally biased region" description="Low complexity" evidence="15">
    <location>
        <begin position="345"/>
        <end position="360"/>
    </location>
</feature>
<keyword evidence="6" id="KW-0479">Metal-binding</keyword>
<evidence type="ECO:0000256" key="10">
    <source>
        <dbReference type="ARBA" id="ARBA00022843"/>
    </source>
</evidence>
<evidence type="ECO:0000256" key="4">
    <source>
        <dbReference type="ARBA" id="ARBA00022499"/>
    </source>
</evidence>
<feature type="compositionally biased region" description="Acidic residues" evidence="15">
    <location>
        <begin position="463"/>
        <end position="497"/>
    </location>
</feature>
<evidence type="ECO:0000313" key="17">
    <source>
        <dbReference type="EMBL" id="KAK6183429.1"/>
    </source>
</evidence>
<dbReference type="GO" id="GO:0006357">
    <property type="term" value="P:regulation of transcription by RNA polymerase II"/>
    <property type="evidence" value="ECO:0007669"/>
    <property type="project" value="TreeGrafter"/>
</dbReference>
<dbReference type="GO" id="GO:0016514">
    <property type="term" value="C:SWI/SNF complex"/>
    <property type="evidence" value="ECO:0007669"/>
    <property type="project" value="UniProtKB-ARBA"/>
</dbReference>
<evidence type="ECO:0000256" key="14">
    <source>
        <dbReference type="PROSITE-ProRule" id="PRU00042"/>
    </source>
</evidence>
<evidence type="ECO:0000256" key="7">
    <source>
        <dbReference type="ARBA" id="ARBA00022737"/>
    </source>
</evidence>
<dbReference type="FunFam" id="3.30.160.60:FF:000037">
    <property type="entry name" value="B-cell lymphoma/leukemia 11A isoform X1"/>
    <property type="match status" value="1"/>
</dbReference>
<feature type="compositionally biased region" description="Polar residues" evidence="15">
    <location>
        <begin position="419"/>
        <end position="450"/>
    </location>
</feature>
<feature type="domain" description="C2H2-type" evidence="16">
    <location>
        <begin position="771"/>
        <end position="793"/>
    </location>
</feature>
<keyword evidence="12" id="KW-0804">Transcription</keyword>
<evidence type="ECO:0000256" key="6">
    <source>
        <dbReference type="ARBA" id="ARBA00022723"/>
    </source>
</evidence>